<evidence type="ECO:0000313" key="4">
    <source>
        <dbReference type="Proteomes" id="UP000823823"/>
    </source>
</evidence>
<organism evidence="3 4">
    <name type="scientific">Candidatus Brachybacterium merdavium</name>
    <dbReference type="NCBI Taxonomy" id="2838513"/>
    <lineage>
        <taxon>Bacteria</taxon>
        <taxon>Bacillati</taxon>
        <taxon>Actinomycetota</taxon>
        <taxon>Actinomycetes</taxon>
        <taxon>Micrococcales</taxon>
        <taxon>Dermabacteraceae</taxon>
        <taxon>Brachybacterium</taxon>
    </lineage>
</organism>
<evidence type="ECO:0000256" key="2">
    <source>
        <dbReference type="SAM" id="Phobius"/>
    </source>
</evidence>
<feature type="transmembrane region" description="Helical" evidence="2">
    <location>
        <begin position="30"/>
        <end position="55"/>
    </location>
</feature>
<gene>
    <name evidence="3" type="ORF">H9786_13750</name>
</gene>
<keyword evidence="2" id="KW-0812">Transmembrane</keyword>
<keyword evidence="2" id="KW-0472">Membrane</keyword>
<feature type="transmembrane region" description="Helical" evidence="2">
    <location>
        <begin position="151"/>
        <end position="184"/>
    </location>
</feature>
<name>A0A9D2LFH6_9MICO</name>
<reference evidence="3" key="1">
    <citation type="journal article" date="2021" name="PeerJ">
        <title>Extensive microbial diversity within the chicken gut microbiome revealed by metagenomics and culture.</title>
        <authorList>
            <person name="Gilroy R."/>
            <person name="Ravi A."/>
            <person name="Getino M."/>
            <person name="Pursley I."/>
            <person name="Horton D.L."/>
            <person name="Alikhan N.F."/>
            <person name="Baker D."/>
            <person name="Gharbi K."/>
            <person name="Hall N."/>
            <person name="Watson M."/>
            <person name="Adriaenssens E.M."/>
            <person name="Foster-Nyarko E."/>
            <person name="Jarju S."/>
            <person name="Secka A."/>
            <person name="Antonio M."/>
            <person name="Oren A."/>
            <person name="Chaudhuri R.R."/>
            <person name="La Ragione R."/>
            <person name="Hildebrand F."/>
            <person name="Pallen M.J."/>
        </authorList>
    </citation>
    <scope>NUCLEOTIDE SEQUENCE</scope>
    <source>
        <strain evidence="3">ChiHjej13B12-24818</strain>
    </source>
</reference>
<sequence>MSSPYATPASGPEPQFTPAPASKPSRAPKVLMIIGGAILALSVIIGVIIAVIGVVTTLGSDFEEFPGGSGTFTAEQGEVIQLYAEEGTAAPTCTLYTPDGAQPEPGTYQSSTRSLGDTSWESFDSFTAPSSGEYEIDCAGMPVAVGPPVSVGGILGAVGGILFAIGGGFLGFVLLAIGIVLWLLNRKKTA</sequence>
<comment type="caution">
    <text evidence="3">The sequence shown here is derived from an EMBL/GenBank/DDBJ whole genome shotgun (WGS) entry which is preliminary data.</text>
</comment>
<feature type="region of interest" description="Disordered" evidence="1">
    <location>
        <begin position="1"/>
        <end position="24"/>
    </location>
</feature>
<keyword evidence="2" id="KW-1133">Transmembrane helix</keyword>
<protein>
    <submittedName>
        <fullName evidence="3">Uncharacterized protein</fullName>
    </submittedName>
</protein>
<dbReference type="EMBL" id="DWZH01000106">
    <property type="protein sequence ID" value="HJB11565.1"/>
    <property type="molecule type" value="Genomic_DNA"/>
</dbReference>
<proteinExistence type="predicted"/>
<dbReference type="Proteomes" id="UP000823823">
    <property type="component" value="Unassembled WGS sequence"/>
</dbReference>
<dbReference type="AlphaFoldDB" id="A0A9D2LFH6"/>
<evidence type="ECO:0000256" key="1">
    <source>
        <dbReference type="SAM" id="MobiDB-lite"/>
    </source>
</evidence>
<evidence type="ECO:0000313" key="3">
    <source>
        <dbReference type="EMBL" id="HJB11565.1"/>
    </source>
</evidence>
<accession>A0A9D2LFH6</accession>
<reference evidence="3" key="2">
    <citation type="submission" date="2021-04" db="EMBL/GenBank/DDBJ databases">
        <authorList>
            <person name="Gilroy R."/>
        </authorList>
    </citation>
    <scope>NUCLEOTIDE SEQUENCE</scope>
    <source>
        <strain evidence="3">ChiHjej13B12-24818</strain>
    </source>
</reference>